<gene>
    <name evidence="2" type="ORF">B0H66DRAFT_595459</name>
</gene>
<dbReference type="EMBL" id="JAUEDM010000008">
    <property type="protein sequence ID" value="KAK3312978.1"/>
    <property type="molecule type" value="Genomic_DNA"/>
</dbReference>
<evidence type="ECO:0000313" key="2">
    <source>
        <dbReference type="EMBL" id="KAK3312978.1"/>
    </source>
</evidence>
<feature type="signal peptide" evidence="1">
    <location>
        <begin position="1"/>
        <end position="23"/>
    </location>
</feature>
<dbReference type="AlphaFoldDB" id="A0AAE0LZ37"/>
<keyword evidence="1" id="KW-0732">Signal</keyword>
<feature type="chain" id="PRO_5042075544" evidence="1">
    <location>
        <begin position="24"/>
        <end position="214"/>
    </location>
</feature>
<keyword evidence="3" id="KW-1185">Reference proteome</keyword>
<proteinExistence type="predicted"/>
<name>A0AAE0LZ37_9PEZI</name>
<organism evidence="2 3">
    <name type="scientific">Apodospora peruviana</name>
    <dbReference type="NCBI Taxonomy" id="516989"/>
    <lineage>
        <taxon>Eukaryota</taxon>
        <taxon>Fungi</taxon>
        <taxon>Dikarya</taxon>
        <taxon>Ascomycota</taxon>
        <taxon>Pezizomycotina</taxon>
        <taxon>Sordariomycetes</taxon>
        <taxon>Sordariomycetidae</taxon>
        <taxon>Sordariales</taxon>
        <taxon>Lasiosphaeriaceae</taxon>
        <taxon>Apodospora</taxon>
    </lineage>
</organism>
<protein>
    <submittedName>
        <fullName evidence="2">Uncharacterized protein</fullName>
    </submittedName>
</protein>
<accession>A0AAE0LZ37</accession>
<sequence>MHLHNPLLPAISGLFLLTASVTSAPVTPPAPNNVQQFVGKGKIAAVAGSFFDSDDALIDSQKVGCLNAAGVLTLDDCAVFSRSDSYPNTLSTSAGDCTFHNTRMPLNTDSFYGQTSHAWYCGELDDAHRENLAELKDPAAPQETYYTVEGFTKPYLCTGEFGCYFDVKKAPTSNEDAIPVWQYFWGGSQMGITPGHLRIVWLWVPVGKGEKSSA</sequence>
<dbReference type="Proteomes" id="UP001283341">
    <property type="component" value="Unassembled WGS sequence"/>
</dbReference>
<comment type="caution">
    <text evidence="2">The sequence shown here is derived from an EMBL/GenBank/DDBJ whole genome shotgun (WGS) entry which is preliminary data.</text>
</comment>
<evidence type="ECO:0000313" key="3">
    <source>
        <dbReference type="Proteomes" id="UP001283341"/>
    </source>
</evidence>
<evidence type="ECO:0000256" key="1">
    <source>
        <dbReference type="SAM" id="SignalP"/>
    </source>
</evidence>
<reference evidence="2" key="1">
    <citation type="journal article" date="2023" name="Mol. Phylogenet. Evol.">
        <title>Genome-scale phylogeny and comparative genomics of the fungal order Sordariales.</title>
        <authorList>
            <person name="Hensen N."/>
            <person name="Bonometti L."/>
            <person name="Westerberg I."/>
            <person name="Brannstrom I.O."/>
            <person name="Guillou S."/>
            <person name="Cros-Aarteil S."/>
            <person name="Calhoun S."/>
            <person name="Haridas S."/>
            <person name="Kuo A."/>
            <person name="Mondo S."/>
            <person name="Pangilinan J."/>
            <person name="Riley R."/>
            <person name="LaButti K."/>
            <person name="Andreopoulos B."/>
            <person name="Lipzen A."/>
            <person name="Chen C."/>
            <person name="Yan M."/>
            <person name="Daum C."/>
            <person name="Ng V."/>
            <person name="Clum A."/>
            <person name="Steindorff A."/>
            <person name="Ohm R.A."/>
            <person name="Martin F."/>
            <person name="Silar P."/>
            <person name="Natvig D.O."/>
            <person name="Lalanne C."/>
            <person name="Gautier V."/>
            <person name="Ament-Velasquez S.L."/>
            <person name="Kruys A."/>
            <person name="Hutchinson M.I."/>
            <person name="Powell A.J."/>
            <person name="Barry K."/>
            <person name="Miller A.N."/>
            <person name="Grigoriev I.V."/>
            <person name="Debuchy R."/>
            <person name="Gladieux P."/>
            <person name="Hiltunen Thoren M."/>
            <person name="Johannesson H."/>
        </authorList>
    </citation>
    <scope>NUCLEOTIDE SEQUENCE</scope>
    <source>
        <strain evidence="2">CBS 118394</strain>
    </source>
</reference>
<reference evidence="2" key="2">
    <citation type="submission" date="2023-06" db="EMBL/GenBank/DDBJ databases">
        <authorList>
            <consortium name="Lawrence Berkeley National Laboratory"/>
            <person name="Haridas S."/>
            <person name="Hensen N."/>
            <person name="Bonometti L."/>
            <person name="Westerberg I."/>
            <person name="Brannstrom I.O."/>
            <person name="Guillou S."/>
            <person name="Cros-Aarteil S."/>
            <person name="Calhoun S."/>
            <person name="Kuo A."/>
            <person name="Mondo S."/>
            <person name="Pangilinan J."/>
            <person name="Riley R."/>
            <person name="Labutti K."/>
            <person name="Andreopoulos B."/>
            <person name="Lipzen A."/>
            <person name="Chen C."/>
            <person name="Yanf M."/>
            <person name="Daum C."/>
            <person name="Ng V."/>
            <person name="Clum A."/>
            <person name="Steindorff A."/>
            <person name="Ohm R."/>
            <person name="Martin F."/>
            <person name="Silar P."/>
            <person name="Natvig D."/>
            <person name="Lalanne C."/>
            <person name="Gautier V."/>
            <person name="Ament-Velasquez S.L."/>
            <person name="Kruys A."/>
            <person name="Hutchinson M.I."/>
            <person name="Powell A.J."/>
            <person name="Barry K."/>
            <person name="Miller A.N."/>
            <person name="Grigoriev I.V."/>
            <person name="Debuchy R."/>
            <person name="Gladieux P."/>
            <person name="Thoren M.H."/>
            <person name="Johannesson H."/>
        </authorList>
    </citation>
    <scope>NUCLEOTIDE SEQUENCE</scope>
    <source>
        <strain evidence="2">CBS 118394</strain>
    </source>
</reference>